<dbReference type="EMBL" id="JAACJM010000390">
    <property type="protein sequence ID" value="KAF5323662.1"/>
    <property type="molecule type" value="Genomic_DNA"/>
</dbReference>
<name>A0A8H5G1L7_9AGAR</name>
<sequence length="214" mass="22990">MRVRVEFQPFLPVIPTDAPTGQCNGDGDGPASHQEISCDGWAVIHDRCASHPPFLAILAVSRPALRGTKYSIWINAQALRVFRPFFLSATPSPLPSTGLPEISFTSTCTLFWLGVLAVRASSSILKGVEFDYEAPGSSFLTVLAISSPGSRYYAGEAQKPFYFLIAFYSSSATMCLPLASLSAPPPSPSPTVLQIPDTDLWIHVEGSRSGKPVS</sequence>
<proteinExistence type="predicted"/>
<reference evidence="2 3" key="1">
    <citation type="journal article" date="2020" name="ISME J.">
        <title>Uncovering the hidden diversity of litter-decomposition mechanisms in mushroom-forming fungi.</title>
        <authorList>
            <person name="Floudas D."/>
            <person name="Bentzer J."/>
            <person name="Ahren D."/>
            <person name="Johansson T."/>
            <person name="Persson P."/>
            <person name="Tunlid A."/>
        </authorList>
    </citation>
    <scope>NUCLEOTIDE SEQUENCE [LARGE SCALE GENOMIC DNA]</scope>
    <source>
        <strain evidence="2 3">CBS 291.85</strain>
    </source>
</reference>
<evidence type="ECO:0000313" key="2">
    <source>
        <dbReference type="EMBL" id="KAF5356682.1"/>
    </source>
</evidence>
<gene>
    <name evidence="2" type="ORF">D9758_013711</name>
    <name evidence="1" type="ORF">D9758_018411</name>
</gene>
<keyword evidence="3" id="KW-1185">Reference proteome</keyword>
<dbReference type="EMBL" id="JAACJM010000053">
    <property type="protein sequence ID" value="KAF5356682.1"/>
    <property type="molecule type" value="Genomic_DNA"/>
</dbReference>
<dbReference type="AlphaFoldDB" id="A0A8H5G1L7"/>
<evidence type="ECO:0000313" key="3">
    <source>
        <dbReference type="Proteomes" id="UP000559256"/>
    </source>
</evidence>
<protein>
    <submittedName>
        <fullName evidence="2">Uncharacterized protein</fullName>
    </submittedName>
</protein>
<dbReference type="Proteomes" id="UP000559256">
    <property type="component" value="Unassembled WGS sequence"/>
</dbReference>
<comment type="caution">
    <text evidence="2">The sequence shown here is derived from an EMBL/GenBank/DDBJ whole genome shotgun (WGS) entry which is preliminary data.</text>
</comment>
<accession>A0A8H5G1L7</accession>
<organism evidence="2 3">
    <name type="scientific">Tetrapyrgos nigripes</name>
    <dbReference type="NCBI Taxonomy" id="182062"/>
    <lineage>
        <taxon>Eukaryota</taxon>
        <taxon>Fungi</taxon>
        <taxon>Dikarya</taxon>
        <taxon>Basidiomycota</taxon>
        <taxon>Agaricomycotina</taxon>
        <taxon>Agaricomycetes</taxon>
        <taxon>Agaricomycetidae</taxon>
        <taxon>Agaricales</taxon>
        <taxon>Marasmiineae</taxon>
        <taxon>Marasmiaceae</taxon>
        <taxon>Tetrapyrgos</taxon>
    </lineage>
</organism>
<evidence type="ECO:0000313" key="1">
    <source>
        <dbReference type="EMBL" id="KAF5323662.1"/>
    </source>
</evidence>